<evidence type="ECO:0000256" key="3">
    <source>
        <dbReference type="ARBA" id="ARBA00004663"/>
    </source>
</evidence>
<comment type="pathway">
    <text evidence="3 19">Cofactor biosynthesis; adenosylcobalamin biosynthesis; adenosylcobalamin from cob(II)yrinate a,c-diamide: step 7/7.</text>
</comment>
<keyword evidence="11 19" id="KW-0460">Magnesium</keyword>
<evidence type="ECO:0000256" key="18">
    <source>
        <dbReference type="ARBA" id="ARBA00049504"/>
    </source>
</evidence>
<evidence type="ECO:0000256" key="19">
    <source>
        <dbReference type="HAMAP-Rule" id="MF_00719"/>
    </source>
</evidence>
<feature type="transmembrane region" description="Helical" evidence="19">
    <location>
        <begin position="67"/>
        <end position="85"/>
    </location>
</feature>
<evidence type="ECO:0000256" key="14">
    <source>
        <dbReference type="ARBA" id="ARBA00025228"/>
    </source>
</evidence>
<dbReference type="NCBIfam" id="TIGR00317">
    <property type="entry name" value="cobS"/>
    <property type="match status" value="1"/>
</dbReference>
<comment type="subcellular location">
    <subcellularLocation>
        <location evidence="2 19">Cell membrane</location>
        <topology evidence="2 19">Multi-pass membrane protein</topology>
    </subcellularLocation>
</comment>
<evidence type="ECO:0000313" key="20">
    <source>
        <dbReference type="EMBL" id="WNK19168.1"/>
    </source>
</evidence>
<dbReference type="Pfam" id="PF02654">
    <property type="entry name" value="CobS"/>
    <property type="match status" value="1"/>
</dbReference>
<dbReference type="HAMAP" id="MF_00719">
    <property type="entry name" value="CobS"/>
    <property type="match status" value="1"/>
</dbReference>
<dbReference type="InterPro" id="IPR003805">
    <property type="entry name" value="CobS"/>
</dbReference>
<evidence type="ECO:0000256" key="10">
    <source>
        <dbReference type="ARBA" id="ARBA00022692"/>
    </source>
</evidence>
<evidence type="ECO:0000256" key="7">
    <source>
        <dbReference type="ARBA" id="ARBA00022475"/>
    </source>
</evidence>
<keyword evidence="21" id="KW-1185">Reference proteome</keyword>
<dbReference type="PANTHER" id="PTHR34148:SF1">
    <property type="entry name" value="ADENOSYLCOBINAMIDE-GDP RIBAZOLETRANSFERASE"/>
    <property type="match status" value="1"/>
</dbReference>
<comment type="function">
    <text evidence="14 19">Joins adenosylcobinamide-GDP and alpha-ribazole to generate adenosylcobalamin (Ado-cobalamin). Also synthesizes adenosylcobalamin 5'-phosphate from adenosylcobinamide-GDP and alpha-ribazole 5'-phosphate.</text>
</comment>
<comment type="catalytic activity">
    <reaction evidence="18 19">
        <text>alpha-ribazole 5'-phosphate + adenosylcob(III)inamide-GDP = adenosylcob(III)alamin 5'-phosphate + GMP + H(+)</text>
        <dbReference type="Rhea" id="RHEA:23560"/>
        <dbReference type="ChEBI" id="CHEBI:15378"/>
        <dbReference type="ChEBI" id="CHEBI:57918"/>
        <dbReference type="ChEBI" id="CHEBI:58115"/>
        <dbReference type="ChEBI" id="CHEBI:60487"/>
        <dbReference type="ChEBI" id="CHEBI:60493"/>
        <dbReference type="EC" id="2.7.8.26"/>
    </reaction>
</comment>
<organism evidence="20 21">
    <name type="scientific">Halomonas piscis</name>
    <dbReference type="NCBI Taxonomy" id="3031727"/>
    <lineage>
        <taxon>Bacteria</taxon>
        <taxon>Pseudomonadati</taxon>
        <taxon>Pseudomonadota</taxon>
        <taxon>Gammaproteobacteria</taxon>
        <taxon>Oceanospirillales</taxon>
        <taxon>Halomonadaceae</taxon>
        <taxon>Halomonas</taxon>
    </lineage>
</organism>
<evidence type="ECO:0000256" key="4">
    <source>
        <dbReference type="ARBA" id="ARBA00010561"/>
    </source>
</evidence>
<evidence type="ECO:0000256" key="15">
    <source>
        <dbReference type="ARBA" id="ARBA00032605"/>
    </source>
</evidence>
<reference evidence="20 21" key="1">
    <citation type="submission" date="2023-03" db="EMBL/GenBank/DDBJ databases">
        <title>Halomonas sp. nov., isolated from Korean tranditional fermented seafood 'Jeotgal'.</title>
        <authorList>
            <person name="Kim B."/>
            <person name="Shin N.-R."/>
        </authorList>
    </citation>
    <scope>NUCLEOTIDE SEQUENCE [LARGE SCALE GENOMIC DNA]</scope>
    <source>
        <strain evidence="20 21">SG2L-4</strain>
    </source>
</reference>
<evidence type="ECO:0000256" key="13">
    <source>
        <dbReference type="ARBA" id="ARBA00023136"/>
    </source>
</evidence>
<evidence type="ECO:0000256" key="2">
    <source>
        <dbReference type="ARBA" id="ARBA00004651"/>
    </source>
</evidence>
<feature type="transmembrane region" description="Helical" evidence="19">
    <location>
        <begin position="33"/>
        <end position="55"/>
    </location>
</feature>
<dbReference type="PANTHER" id="PTHR34148">
    <property type="entry name" value="ADENOSYLCOBINAMIDE-GDP RIBAZOLETRANSFERASE"/>
    <property type="match status" value="1"/>
</dbReference>
<keyword evidence="9 19" id="KW-0808">Transferase</keyword>
<dbReference type="Proteomes" id="UP001301869">
    <property type="component" value="Chromosome"/>
</dbReference>
<keyword evidence="12 19" id="KW-1133">Transmembrane helix</keyword>
<comment type="catalytic activity">
    <reaction evidence="17 19">
        <text>alpha-ribazole + adenosylcob(III)inamide-GDP = adenosylcob(III)alamin + GMP + H(+)</text>
        <dbReference type="Rhea" id="RHEA:16049"/>
        <dbReference type="ChEBI" id="CHEBI:10329"/>
        <dbReference type="ChEBI" id="CHEBI:15378"/>
        <dbReference type="ChEBI" id="CHEBI:18408"/>
        <dbReference type="ChEBI" id="CHEBI:58115"/>
        <dbReference type="ChEBI" id="CHEBI:60487"/>
        <dbReference type="EC" id="2.7.8.26"/>
    </reaction>
</comment>
<keyword evidence="7 19" id="KW-1003">Cell membrane</keyword>
<protein>
    <recommendedName>
        <fullName evidence="6 19">Adenosylcobinamide-GDP ribazoletransferase</fullName>
        <ecNumber evidence="5 19">2.7.8.26</ecNumber>
    </recommendedName>
    <alternativeName>
        <fullName evidence="16 19">Cobalamin synthase</fullName>
    </alternativeName>
    <alternativeName>
        <fullName evidence="15 19">Cobalamin-5'-phosphate synthase</fullName>
    </alternativeName>
</protein>
<dbReference type="RefSeq" id="WP_311882302.1">
    <property type="nucleotide sequence ID" value="NZ_CP119391.1"/>
</dbReference>
<dbReference type="GO" id="GO:0051073">
    <property type="term" value="F:adenosylcobinamide-GDP ribazoletransferase activity"/>
    <property type="evidence" value="ECO:0007669"/>
    <property type="project" value="UniProtKB-EC"/>
</dbReference>
<comment type="cofactor">
    <cofactor evidence="1 19">
        <name>Mg(2+)</name>
        <dbReference type="ChEBI" id="CHEBI:18420"/>
    </cofactor>
</comment>
<evidence type="ECO:0000256" key="8">
    <source>
        <dbReference type="ARBA" id="ARBA00022573"/>
    </source>
</evidence>
<keyword evidence="8 19" id="KW-0169">Cobalamin biosynthesis</keyword>
<keyword evidence="10 19" id="KW-0812">Transmembrane</keyword>
<gene>
    <name evidence="19 20" type="primary">cobS</name>
    <name evidence="20" type="ORF">P1P91_09800</name>
</gene>
<feature type="transmembrane region" description="Helical" evidence="19">
    <location>
        <begin position="113"/>
        <end position="135"/>
    </location>
</feature>
<evidence type="ECO:0000256" key="9">
    <source>
        <dbReference type="ARBA" id="ARBA00022679"/>
    </source>
</evidence>
<evidence type="ECO:0000256" key="12">
    <source>
        <dbReference type="ARBA" id="ARBA00022989"/>
    </source>
</evidence>
<evidence type="ECO:0000313" key="21">
    <source>
        <dbReference type="Proteomes" id="UP001301869"/>
    </source>
</evidence>
<sequence>MKNAAFGLILALQFLTRLPVSVACPWTPETRRWAVRAYPLVGALVGGVLALAAYLMSQGVPAVPAPLAALFLLSLWVGLSGGLHLDGLMDMADALGSNQPLERRFAIMQDPQVGSFGMLALFFLLAWKGVLLWALIAQAAPFGWLVMVPALGRWLGAASLALIPCAKPSGLAHAWQRSLTAGDAALALAAPLALAFVWPGVWPALVAAGLYFLIARRALKRGFGGITGDLAGAMIEGGELWLLLCLWSWWQFATA</sequence>
<evidence type="ECO:0000256" key="16">
    <source>
        <dbReference type="ARBA" id="ARBA00032853"/>
    </source>
</evidence>
<dbReference type="EMBL" id="CP119391">
    <property type="protein sequence ID" value="WNK19168.1"/>
    <property type="molecule type" value="Genomic_DNA"/>
</dbReference>
<evidence type="ECO:0000256" key="5">
    <source>
        <dbReference type="ARBA" id="ARBA00013200"/>
    </source>
</evidence>
<proteinExistence type="inferred from homology"/>
<feature type="transmembrane region" description="Helical" evidence="19">
    <location>
        <begin position="184"/>
        <end position="214"/>
    </location>
</feature>
<comment type="similarity">
    <text evidence="4 19">Belongs to the CobS family.</text>
</comment>
<name>A0ABY9YYP1_9GAMM</name>
<dbReference type="EC" id="2.7.8.26" evidence="5 19"/>
<accession>A0ABY9YYP1</accession>
<evidence type="ECO:0000256" key="1">
    <source>
        <dbReference type="ARBA" id="ARBA00001946"/>
    </source>
</evidence>
<evidence type="ECO:0000256" key="17">
    <source>
        <dbReference type="ARBA" id="ARBA00048623"/>
    </source>
</evidence>
<evidence type="ECO:0000256" key="6">
    <source>
        <dbReference type="ARBA" id="ARBA00015850"/>
    </source>
</evidence>
<keyword evidence="13 19" id="KW-0472">Membrane</keyword>
<evidence type="ECO:0000256" key="11">
    <source>
        <dbReference type="ARBA" id="ARBA00022842"/>
    </source>
</evidence>